<keyword evidence="2" id="KW-0472">Membrane</keyword>
<name>A0A6I8V2M4_DROPS</name>
<accession>A0A6I8V2M4</accession>
<gene>
    <name evidence="5" type="primary">LOC6897219</name>
</gene>
<keyword evidence="2" id="KW-0812">Transmembrane</keyword>
<feature type="region of interest" description="Disordered" evidence="1">
    <location>
        <begin position="78"/>
        <end position="116"/>
    </location>
</feature>
<reference evidence="4" key="1">
    <citation type="submission" date="2024-06" db="UniProtKB">
        <authorList>
            <consortium name="RefSeq"/>
        </authorList>
    </citation>
    <scope>NUCLEOTIDE SEQUENCE [LARGE SCALE GENOMIC DNA]</scope>
    <source>
        <strain evidence="4">MV2-25</strain>
    </source>
</reference>
<dbReference type="RefSeq" id="XP_002137391.3">
    <property type="nucleotide sequence ID" value="XM_002137355.3"/>
</dbReference>
<evidence type="ECO:0000313" key="5">
    <source>
        <dbReference type="RefSeq" id="XP_002137391.3"/>
    </source>
</evidence>
<dbReference type="KEGG" id="dpo:6897219"/>
<dbReference type="Proteomes" id="UP000001819">
    <property type="component" value="Chromosome 2"/>
</dbReference>
<organism evidence="4 5">
    <name type="scientific">Drosophila pseudoobscura pseudoobscura</name>
    <name type="common">Fruit fly</name>
    <dbReference type="NCBI Taxonomy" id="46245"/>
    <lineage>
        <taxon>Eukaryota</taxon>
        <taxon>Metazoa</taxon>
        <taxon>Ecdysozoa</taxon>
        <taxon>Arthropoda</taxon>
        <taxon>Hexapoda</taxon>
        <taxon>Insecta</taxon>
        <taxon>Pterygota</taxon>
        <taxon>Neoptera</taxon>
        <taxon>Endopterygota</taxon>
        <taxon>Diptera</taxon>
        <taxon>Brachycera</taxon>
        <taxon>Muscomorpha</taxon>
        <taxon>Ephydroidea</taxon>
        <taxon>Drosophilidae</taxon>
        <taxon>Drosophila</taxon>
        <taxon>Sophophora</taxon>
    </lineage>
</organism>
<evidence type="ECO:0000256" key="3">
    <source>
        <dbReference type="SAM" id="SignalP"/>
    </source>
</evidence>
<evidence type="ECO:0000256" key="2">
    <source>
        <dbReference type="SAM" id="Phobius"/>
    </source>
</evidence>
<dbReference type="AlphaFoldDB" id="A0A6I8V2M4"/>
<dbReference type="InParanoid" id="A0A6I8V2M4"/>
<keyword evidence="2" id="KW-1133">Transmembrane helix</keyword>
<keyword evidence="4" id="KW-1185">Reference proteome</keyword>
<proteinExistence type="predicted"/>
<feature type="signal peptide" evidence="3">
    <location>
        <begin position="1"/>
        <end position="25"/>
    </location>
</feature>
<evidence type="ECO:0000256" key="1">
    <source>
        <dbReference type="SAM" id="MobiDB-lite"/>
    </source>
</evidence>
<reference evidence="5" key="2">
    <citation type="submission" date="2025-08" db="UniProtKB">
        <authorList>
            <consortium name="RefSeq"/>
        </authorList>
    </citation>
    <scope>IDENTIFICATION</scope>
    <source>
        <strain evidence="5">MV-25-SWS-2005</strain>
        <tissue evidence="5">Whole body</tissue>
    </source>
</reference>
<sequence>MQLLPFSFFLLFALSLRECLETAASQDSDGFTTPSPAWIEYQRIRFSEGPNDPNILTSSQILGSSTKAPVHTVVVVTPNVETTSRRHSSHSTESHEEEDSTEPPVDNGDGENGGEIEMPSMHGFLKFLKTMQNSWIKKSALSIEKKIKLLQNLRDNLMRMIEQHFAVLWQPPERKRRRRRGLMDEAAIDFPPEAAIMSINFLTFAVFLIKLVMQVVKIVKSKHYTLSGFSFNPQVIRNP</sequence>
<feature type="transmembrane region" description="Helical" evidence="2">
    <location>
        <begin position="194"/>
        <end position="213"/>
    </location>
</feature>
<evidence type="ECO:0000313" key="4">
    <source>
        <dbReference type="Proteomes" id="UP000001819"/>
    </source>
</evidence>
<keyword evidence="3" id="KW-0732">Signal</keyword>
<feature type="chain" id="PRO_5026054143" evidence="3">
    <location>
        <begin position="26"/>
        <end position="239"/>
    </location>
</feature>
<protein>
    <submittedName>
        <fullName evidence="5">Uncharacterized protein</fullName>
    </submittedName>
</protein>